<dbReference type="GO" id="GO:0020037">
    <property type="term" value="F:heme binding"/>
    <property type="evidence" value="ECO:0007669"/>
    <property type="project" value="InterPro"/>
</dbReference>
<evidence type="ECO:0000313" key="7">
    <source>
        <dbReference type="Proteomes" id="UP001153069"/>
    </source>
</evidence>
<keyword evidence="2" id="KW-0349">Heme</keyword>
<comment type="caution">
    <text evidence="6">The sequence shown here is derived from an EMBL/GenBank/DDBJ whole genome shotgun (WGS) entry which is preliminary data.</text>
</comment>
<proteinExistence type="predicted"/>
<reference evidence="6" key="1">
    <citation type="submission" date="2020-06" db="EMBL/GenBank/DDBJ databases">
        <authorList>
            <consortium name="Plant Systems Biology data submission"/>
        </authorList>
    </citation>
    <scope>NUCLEOTIDE SEQUENCE</scope>
    <source>
        <strain evidence="6">D6</strain>
    </source>
</reference>
<evidence type="ECO:0000256" key="2">
    <source>
        <dbReference type="ARBA" id="ARBA00022617"/>
    </source>
</evidence>
<protein>
    <submittedName>
        <fullName evidence="6">Truncated hemoglobin GlbN</fullName>
    </submittedName>
</protein>
<dbReference type="OrthoDB" id="2155372at2759"/>
<dbReference type="AlphaFoldDB" id="A0A9N8DYR2"/>
<evidence type="ECO:0000256" key="5">
    <source>
        <dbReference type="SAM" id="MobiDB-lite"/>
    </source>
</evidence>
<keyword evidence="3" id="KW-0479">Metal-binding</keyword>
<feature type="compositionally biased region" description="Basic residues" evidence="5">
    <location>
        <begin position="390"/>
        <end position="404"/>
    </location>
</feature>
<dbReference type="EMBL" id="CAICTM010000452">
    <property type="protein sequence ID" value="CAB9510795.1"/>
    <property type="molecule type" value="Genomic_DNA"/>
</dbReference>
<dbReference type="Proteomes" id="UP001153069">
    <property type="component" value="Unassembled WGS sequence"/>
</dbReference>
<dbReference type="GO" id="GO:0019825">
    <property type="term" value="F:oxygen binding"/>
    <property type="evidence" value="ECO:0007669"/>
    <property type="project" value="InterPro"/>
</dbReference>
<feature type="compositionally biased region" description="Acidic residues" evidence="5">
    <location>
        <begin position="360"/>
        <end position="370"/>
    </location>
</feature>
<dbReference type="InterPro" id="IPR012292">
    <property type="entry name" value="Globin/Proto"/>
</dbReference>
<dbReference type="InterPro" id="IPR001486">
    <property type="entry name" value="Hemoglobin_trunc"/>
</dbReference>
<keyword evidence="7" id="KW-1185">Reference proteome</keyword>
<name>A0A9N8DYR2_9STRA</name>
<gene>
    <name evidence="6" type="ORF">SEMRO_453_G146090.1</name>
</gene>
<keyword evidence="4" id="KW-0408">Iron</keyword>
<accession>A0A9N8DYR2</accession>
<evidence type="ECO:0000256" key="1">
    <source>
        <dbReference type="ARBA" id="ARBA00022448"/>
    </source>
</evidence>
<dbReference type="InterPro" id="IPR009050">
    <property type="entry name" value="Globin-like_sf"/>
</dbReference>
<evidence type="ECO:0000256" key="3">
    <source>
        <dbReference type="ARBA" id="ARBA00022723"/>
    </source>
</evidence>
<dbReference type="CDD" id="cd00454">
    <property type="entry name" value="TrHb1_N"/>
    <property type="match status" value="1"/>
</dbReference>
<dbReference type="Pfam" id="PF01152">
    <property type="entry name" value="Bac_globin"/>
    <property type="match status" value="1"/>
</dbReference>
<dbReference type="SUPFAM" id="SSF46458">
    <property type="entry name" value="Globin-like"/>
    <property type="match status" value="1"/>
</dbReference>
<evidence type="ECO:0000313" key="6">
    <source>
        <dbReference type="EMBL" id="CAB9510795.1"/>
    </source>
</evidence>
<organism evidence="6 7">
    <name type="scientific">Seminavis robusta</name>
    <dbReference type="NCBI Taxonomy" id="568900"/>
    <lineage>
        <taxon>Eukaryota</taxon>
        <taxon>Sar</taxon>
        <taxon>Stramenopiles</taxon>
        <taxon>Ochrophyta</taxon>
        <taxon>Bacillariophyta</taxon>
        <taxon>Bacillariophyceae</taxon>
        <taxon>Bacillariophycidae</taxon>
        <taxon>Naviculales</taxon>
        <taxon>Naviculaceae</taxon>
        <taxon>Seminavis</taxon>
    </lineage>
</organism>
<dbReference type="Gene3D" id="1.10.490.10">
    <property type="entry name" value="Globins"/>
    <property type="match status" value="1"/>
</dbReference>
<keyword evidence="1" id="KW-0813">Transport</keyword>
<evidence type="ECO:0000256" key="4">
    <source>
        <dbReference type="ARBA" id="ARBA00023004"/>
    </source>
</evidence>
<sequence length="446" mass="50020">MPQGSQADLASANQGGQTLYDRLGGDAFINLLVCSFFDEIVENPDLQPFFVNISVSALKTHQVKLFRVIFGNENEKPEEEDLLDFMLRTHTRLFRELGLGPTHFDMVASCFVQGLQTFGVDKEIVDECVAILVPLRIVFEYGEKVAQREKIMDEHIKKALPLASPKTMETDAEVVLPEYSKIKIPDWLPETLEKKSTTGVVRAWTCDLTDRFGDEGDAQIADTFLDQPYMDHHVYLVAFLQLAFFPDEGVDAKHRRRIMEIVMYPRGRGNAKLSRELFDRMITQFLITSHKMGLSRHATDKAENKLRSYRSYFAKKTTIVGGVDAPHILRNIRRDTDDVSTGGLSETGSVLSLSNFFSGDDSDSDDDASETESYRSGSTNLSGRSGRSSRSSKKQKQKKKKKKSRFSDTKIEKGKKRSSSGAMAWLRGTIWASTASDAKIPTAITA</sequence>
<dbReference type="GO" id="GO:0046872">
    <property type="term" value="F:metal ion binding"/>
    <property type="evidence" value="ECO:0007669"/>
    <property type="project" value="UniProtKB-KW"/>
</dbReference>
<feature type="region of interest" description="Disordered" evidence="5">
    <location>
        <begin position="359"/>
        <end position="420"/>
    </location>
</feature>